<dbReference type="OrthoDB" id="117774at2"/>
<proteinExistence type="inferred from homology"/>
<dbReference type="Proteomes" id="UP000056322">
    <property type="component" value="Chromosome 1"/>
</dbReference>
<organism evidence="6 7">
    <name type="scientific">Candidatus Methylopumilus turicensis</name>
    <dbReference type="NCBI Taxonomy" id="1581680"/>
    <lineage>
        <taxon>Bacteria</taxon>
        <taxon>Pseudomonadati</taxon>
        <taxon>Pseudomonadota</taxon>
        <taxon>Betaproteobacteria</taxon>
        <taxon>Nitrosomonadales</taxon>
        <taxon>Methylophilaceae</taxon>
        <taxon>Candidatus Methylopumilus</taxon>
    </lineage>
</organism>
<sequence>MRSFGRRISRAVHKGMTGEESVDVSEMDGVRSLYLGSETVQSAMRVKVPDELELAYSRGMMMFLLFMKQPKEVLMIGLGGGSIPKYIHHFLPEMQTRVVEINPRIIQVARSHFYLPDDDDRLEVIEGDGVVYLQENNGAADVLLLDIFDSQGVPPEMYNQAFFDTCEASLRLDGMMAVNLWGSDKNFDIYLQRIEQSFHGRVLVLRTGRPGNIVVFGFKRPPRDLRWSTLRVRAKALQEHHKIEFLEFVEKLKDENLSTTNRLLFEA</sequence>
<comment type="similarity">
    <text evidence="1">Belongs to the spermidine/spermine synthase family.</text>
</comment>
<evidence type="ECO:0000259" key="5">
    <source>
        <dbReference type="PROSITE" id="PS51006"/>
    </source>
</evidence>
<evidence type="ECO:0000256" key="2">
    <source>
        <dbReference type="ARBA" id="ARBA00022679"/>
    </source>
</evidence>
<gene>
    <name evidence="6" type="ORF">BN1209_1030</name>
</gene>
<keyword evidence="2 4" id="KW-0808">Transferase</keyword>
<evidence type="ECO:0000256" key="4">
    <source>
        <dbReference type="PROSITE-ProRule" id="PRU00354"/>
    </source>
</evidence>
<dbReference type="GO" id="GO:0016740">
    <property type="term" value="F:transferase activity"/>
    <property type="evidence" value="ECO:0007669"/>
    <property type="project" value="UniProtKB-UniRule"/>
</dbReference>
<feature type="active site" description="Proton acceptor" evidence="4">
    <location>
        <position position="146"/>
    </location>
</feature>
<dbReference type="Gene3D" id="3.40.50.150">
    <property type="entry name" value="Vaccinia Virus protein VP39"/>
    <property type="match status" value="1"/>
</dbReference>
<keyword evidence="3 4" id="KW-0620">Polyamine biosynthesis</keyword>
<dbReference type="GO" id="GO:0006596">
    <property type="term" value="P:polyamine biosynthetic process"/>
    <property type="evidence" value="ECO:0007669"/>
    <property type="project" value="UniProtKB-UniRule"/>
</dbReference>
<dbReference type="EMBL" id="LN794158">
    <property type="protein sequence ID" value="CEN56071.1"/>
    <property type="molecule type" value="Genomic_DNA"/>
</dbReference>
<dbReference type="PANTHER" id="PTHR43317:SF1">
    <property type="entry name" value="THERMOSPERMINE SYNTHASE ACAULIS5"/>
    <property type="match status" value="1"/>
</dbReference>
<evidence type="ECO:0000256" key="3">
    <source>
        <dbReference type="ARBA" id="ARBA00023115"/>
    </source>
</evidence>
<dbReference type="KEGG" id="mbac:BN1209_1030"/>
<keyword evidence="7" id="KW-1185">Reference proteome</keyword>
<dbReference type="PROSITE" id="PS51006">
    <property type="entry name" value="PABS_2"/>
    <property type="match status" value="1"/>
</dbReference>
<reference evidence="7" key="1">
    <citation type="submission" date="2014-12" db="EMBL/GenBank/DDBJ databases">
        <authorList>
            <person name="Salcher M.M."/>
        </authorList>
    </citation>
    <scope>NUCLEOTIDE SEQUENCE [LARGE SCALE GENOMIC DNA]</scope>
    <source>
        <strain evidence="7">MMS-10A-171</strain>
    </source>
</reference>
<dbReference type="SUPFAM" id="SSF53335">
    <property type="entry name" value="S-adenosyl-L-methionine-dependent methyltransferases"/>
    <property type="match status" value="1"/>
</dbReference>
<evidence type="ECO:0000256" key="1">
    <source>
        <dbReference type="ARBA" id="ARBA00007867"/>
    </source>
</evidence>
<dbReference type="HOGENOM" id="CLU_060070_1_0_4"/>
<dbReference type="InterPro" id="IPR029063">
    <property type="entry name" value="SAM-dependent_MTases_sf"/>
</dbReference>
<dbReference type="NCBIfam" id="NF003380">
    <property type="entry name" value="PRK04457.1"/>
    <property type="match status" value="1"/>
</dbReference>
<dbReference type="InterPro" id="IPR030374">
    <property type="entry name" value="PABS"/>
</dbReference>
<name>A0A0B7IUU5_9PROT</name>
<evidence type="ECO:0000313" key="6">
    <source>
        <dbReference type="EMBL" id="CEN56071.1"/>
    </source>
</evidence>
<dbReference type="Pfam" id="PF01564">
    <property type="entry name" value="Spermine_synth"/>
    <property type="match status" value="1"/>
</dbReference>
<dbReference type="RefSeq" id="WP_045751246.1">
    <property type="nucleotide sequence ID" value="NZ_LN794158.1"/>
</dbReference>
<dbReference type="AlphaFoldDB" id="A0A0B7IUU5"/>
<protein>
    <recommendedName>
        <fullName evidence="5">PABS domain-containing protein</fullName>
    </recommendedName>
</protein>
<accession>A0A0B7IUU5</accession>
<evidence type="ECO:0000313" key="7">
    <source>
        <dbReference type="Proteomes" id="UP000056322"/>
    </source>
</evidence>
<dbReference type="NCBIfam" id="NF037959">
    <property type="entry name" value="MFS_SpdSyn"/>
    <property type="match status" value="1"/>
</dbReference>
<feature type="domain" description="PABS" evidence="5">
    <location>
        <begin position="1"/>
        <end position="223"/>
    </location>
</feature>
<dbReference type="STRING" id="1581680.BN1209_1030"/>
<dbReference type="PANTHER" id="PTHR43317">
    <property type="entry name" value="THERMOSPERMINE SYNTHASE ACAULIS5"/>
    <property type="match status" value="1"/>
</dbReference>